<evidence type="ECO:0000256" key="1">
    <source>
        <dbReference type="SAM" id="Phobius"/>
    </source>
</evidence>
<reference evidence="3" key="1">
    <citation type="submission" date="2016-11" db="UniProtKB">
        <authorList>
            <consortium name="WormBaseParasite"/>
        </authorList>
    </citation>
    <scope>IDENTIFICATION</scope>
</reference>
<evidence type="ECO:0000313" key="2">
    <source>
        <dbReference type="Proteomes" id="UP000095283"/>
    </source>
</evidence>
<name>A0A1I7X639_HETBA</name>
<dbReference type="WBParaSite" id="Hba_12940">
    <property type="protein sequence ID" value="Hba_12940"/>
    <property type="gene ID" value="Hba_12940"/>
</dbReference>
<keyword evidence="1" id="KW-1133">Transmembrane helix</keyword>
<sequence length="63" mass="7005">MSPFGQISSFVPRTREVTAALQLMQSMKWLSIGYLIVVVLVMCSGQALEMFQHLNSNSQITSV</sequence>
<organism evidence="2 3">
    <name type="scientific">Heterorhabditis bacteriophora</name>
    <name type="common">Entomopathogenic nematode worm</name>
    <dbReference type="NCBI Taxonomy" id="37862"/>
    <lineage>
        <taxon>Eukaryota</taxon>
        <taxon>Metazoa</taxon>
        <taxon>Ecdysozoa</taxon>
        <taxon>Nematoda</taxon>
        <taxon>Chromadorea</taxon>
        <taxon>Rhabditida</taxon>
        <taxon>Rhabditina</taxon>
        <taxon>Rhabditomorpha</taxon>
        <taxon>Strongyloidea</taxon>
        <taxon>Heterorhabditidae</taxon>
        <taxon>Heterorhabditis</taxon>
    </lineage>
</organism>
<protein>
    <submittedName>
        <fullName evidence="3">Vesicle transport protein</fullName>
    </submittedName>
</protein>
<dbReference type="AlphaFoldDB" id="A0A1I7X639"/>
<accession>A0A1I7X639</accession>
<keyword evidence="1" id="KW-0812">Transmembrane</keyword>
<dbReference type="Proteomes" id="UP000095283">
    <property type="component" value="Unplaced"/>
</dbReference>
<keyword evidence="2" id="KW-1185">Reference proteome</keyword>
<proteinExistence type="predicted"/>
<feature type="transmembrane region" description="Helical" evidence="1">
    <location>
        <begin position="29"/>
        <end position="48"/>
    </location>
</feature>
<keyword evidence="1" id="KW-0472">Membrane</keyword>
<evidence type="ECO:0000313" key="3">
    <source>
        <dbReference type="WBParaSite" id="Hba_12940"/>
    </source>
</evidence>